<dbReference type="AlphaFoldDB" id="Q6CJ84"/>
<dbReference type="Proteomes" id="UP000000598">
    <property type="component" value="Chromosome F"/>
</dbReference>
<sequence>MGFRFNPNKLLLVYKSIFLQPHVQAAYTHITVSFLIRSSECYALDYQFFRLSFASLYLASWLSINPFYVQQFKVESISALFTGCSCDGEVSVALSPCENTSKSSKAYTCIVDRSHSVVSSLSRFWYRLFAN</sequence>
<organism evidence="1 2">
    <name type="scientific">Kluyveromyces lactis (strain ATCC 8585 / CBS 2359 / DSM 70799 / NBRC 1267 / NRRL Y-1140 / WM37)</name>
    <name type="common">Yeast</name>
    <name type="synonym">Candida sphaerica</name>
    <dbReference type="NCBI Taxonomy" id="284590"/>
    <lineage>
        <taxon>Eukaryota</taxon>
        <taxon>Fungi</taxon>
        <taxon>Dikarya</taxon>
        <taxon>Ascomycota</taxon>
        <taxon>Saccharomycotina</taxon>
        <taxon>Saccharomycetes</taxon>
        <taxon>Saccharomycetales</taxon>
        <taxon>Saccharomycetaceae</taxon>
        <taxon>Kluyveromyces</taxon>
    </lineage>
</organism>
<proteinExistence type="predicted"/>
<reference evidence="1 2" key="1">
    <citation type="journal article" date="2004" name="Nature">
        <title>Genome evolution in yeasts.</title>
        <authorList>
            <consortium name="Genolevures"/>
            <person name="Dujon B."/>
            <person name="Sherman D."/>
            <person name="Fischer G."/>
            <person name="Durrens P."/>
            <person name="Casaregola S."/>
            <person name="Lafontaine I."/>
            <person name="de Montigny J."/>
            <person name="Marck C."/>
            <person name="Neuveglise C."/>
            <person name="Talla E."/>
            <person name="Goffard N."/>
            <person name="Frangeul L."/>
            <person name="Aigle M."/>
            <person name="Anthouard V."/>
            <person name="Babour A."/>
            <person name="Barbe V."/>
            <person name="Barnay S."/>
            <person name="Blanchin S."/>
            <person name="Beckerich J.M."/>
            <person name="Beyne E."/>
            <person name="Bleykasten C."/>
            <person name="Boisrame A."/>
            <person name="Boyer J."/>
            <person name="Cattolico L."/>
            <person name="Confanioleri F."/>
            <person name="de Daruvar A."/>
            <person name="Despons L."/>
            <person name="Fabre E."/>
            <person name="Fairhead C."/>
            <person name="Ferry-Dumazet H."/>
            <person name="Groppi A."/>
            <person name="Hantraye F."/>
            <person name="Hennequin C."/>
            <person name="Jauniaux N."/>
            <person name="Joyet P."/>
            <person name="Kachouri R."/>
            <person name="Kerrest A."/>
            <person name="Koszul R."/>
            <person name="Lemaire M."/>
            <person name="Lesur I."/>
            <person name="Ma L."/>
            <person name="Muller H."/>
            <person name="Nicaud J.M."/>
            <person name="Nikolski M."/>
            <person name="Oztas S."/>
            <person name="Ozier-Kalogeropoulos O."/>
            <person name="Pellenz S."/>
            <person name="Potier S."/>
            <person name="Richard G.F."/>
            <person name="Straub M.L."/>
            <person name="Suleau A."/>
            <person name="Swennene D."/>
            <person name="Tekaia F."/>
            <person name="Wesolowski-Louvel M."/>
            <person name="Westhof E."/>
            <person name="Wirth B."/>
            <person name="Zeniou-Meyer M."/>
            <person name="Zivanovic I."/>
            <person name="Bolotin-Fukuhara M."/>
            <person name="Thierry A."/>
            <person name="Bouchier C."/>
            <person name="Caudron B."/>
            <person name="Scarpelli C."/>
            <person name="Gaillardin C."/>
            <person name="Weissenbach J."/>
            <person name="Wincker P."/>
            <person name="Souciet J.L."/>
        </authorList>
    </citation>
    <scope>NUCLEOTIDE SEQUENCE [LARGE SCALE GENOMIC DNA]</scope>
    <source>
        <strain evidence="2">ATCC 8585 / CBS 2359 / DSM 70799 / NBRC 1267 / NRRL Y-1140 / WM37</strain>
    </source>
</reference>
<dbReference type="InParanoid" id="Q6CJ84"/>
<dbReference type="PaxDb" id="284590-Q6CJ84"/>
<gene>
    <name evidence="1" type="ORF">KLLA0_F20614g</name>
</gene>
<dbReference type="EMBL" id="CR382126">
    <property type="protein sequence ID" value="CAG98713.1"/>
    <property type="molecule type" value="Genomic_DNA"/>
</dbReference>
<name>Q6CJ84_KLULA</name>
<evidence type="ECO:0000313" key="2">
    <source>
        <dbReference type="Proteomes" id="UP000000598"/>
    </source>
</evidence>
<protein>
    <submittedName>
        <fullName evidence="1">KLLA0F20614p</fullName>
    </submittedName>
</protein>
<evidence type="ECO:0000313" key="1">
    <source>
        <dbReference type="EMBL" id="CAG98713.1"/>
    </source>
</evidence>
<dbReference type="KEGG" id="kla:KLLA0_F20614g"/>
<dbReference type="HOGENOM" id="CLU_1927934_0_0_1"/>
<dbReference type="GeneID" id="2895465"/>
<keyword evidence="2" id="KW-1185">Reference proteome</keyword>
<accession>Q6CJ84</accession>
<dbReference type="RefSeq" id="XP_456005.1">
    <property type="nucleotide sequence ID" value="XM_456005.1"/>
</dbReference>